<dbReference type="Gene3D" id="3.40.190.10">
    <property type="entry name" value="Periplasmic binding protein-like II"/>
    <property type="match status" value="2"/>
</dbReference>
<evidence type="ECO:0000256" key="3">
    <source>
        <dbReference type="ARBA" id="ARBA00022729"/>
    </source>
</evidence>
<dbReference type="Pfam" id="PF13416">
    <property type="entry name" value="SBP_bac_8"/>
    <property type="match status" value="1"/>
</dbReference>
<evidence type="ECO:0000256" key="2">
    <source>
        <dbReference type="ARBA" id="ARBA00022448"/>
    </source>
</evidence>
<gene>
    <name evidence="5" type="ORF">MMF94_39300</name>
</gene>
<dbReference type="Proteomes" id="UP001299970">
    <property type="component" value="Unassembled WGS sequence"/>
</dbReference>
<proteinExistence type="predicted"/>
<dbReference type="InterPro" id="IPR006311">
    <property type="entry name" value="TAT_signal"/>
</dbReference>
<keyword evidence="3" id="KW-0732">Signal</keyword>
<evidence type="ECO:0000256" key="1">
    <source>
        <dbReference type="ARBA" id="ARBA00004418"/>
    </source>
</evidence>
<dbReference type="PRINTS" id="PR00909">
    <property type="entry name" value="SPERMDNBNDNG"/>
</dbReference>
<keyword evidence="4" id="KW-0574">Periplasm</keyword>
<dbReference type="InterPro" id="IPR001188">
    <property type="entry name" value="Sperm_putr-bd"/>
</dbReference>
<comment type="subcellular location">
    <subcellularLocation>
        <location evidence="1">Periplasm</location>
    </subcellularLocation>
</comment>
<name>A0ABS9TT74_9PSEU</name>
<organism evidence="5 6">
    <name type="scientific">Pseudonocardia alaniniphila</name>
    <dbReference type="NCBI Taxonomy" id="75291"/>
    <lineage>
        <taxon>Bacteria</taxon>
        <taxon>Bacillati</taxon>
        <taxon>Actinomycetota</taxon>
        <taxon>Actinomycetes</taxon>
        <taxon>Pseudonocardiales</taxon>
        <taxon>Pseudonocardiaceae</taxon>
        <taxon>Pseudonocardia</taxon>
    </lineage>
</organism>
<dbReference type="PANTHER" id="PTHR30222">
    <property type="entry name" value="SPERMIDINE/PUTRESCINE-BINDING PERIPLASMIC PROTEIN"/>
    <property type="match status" value="1"/>
</dbReference>
<dbReference type="CDD" id="cd13590">
    <property type="entry name" value="PBP2_PotD_PotF_like"/>
    <property type="match status" value="1"/>
</dbReference>
<protein>
    <submittedName>
        <fullName evidence="5">Spermidine/putrescine ABC transporter substrate-binding protein</fullName>
    </submittedName>
</protein>
<evidence type="ECO:0000313" key="5">
    <source>
        <dbReference type="EMBL" id="MCH6171768.1"/>
    </source>
</evidence>
<dbReference type="SUPFAM" id="SSF53850">
    <property type="entry name" value="Periplasmic binding protein-like II"/>
    <property type="match status" value="1"/>
</dbReference>
<keyword evidence="2" id="KW-0813">Transport</keyword>
<evidence type="ECO:0000256" key="4">
    <source>
        <dbReference type="ARBA" id="ARBA00022764"/>
    </source>
</evidence>
<dbReference type="InterPro" id="IPR006059">
    <property type="entry name" value="SBP"/>
</dbReference>
<dbReference type="RefSeq" id="WP_241042574.1">
    <property type="nucleotide sequence ID" value="NZ_BAAAJF010000041.1"/>
</dbReference>
<sequence length="378" mass="40630">MTQHDLVPATASARFRSPARLTRRSFLAAGALSATAFVAACGGSASAPPSGRSSEVDIYSWADYFAQDNLSAFTAATGITPKISTYDDNDTLAAKLGSVAATGFDLVVPTSGWIPFYASRGQIEKIDTGRVDLSTLDPSLLSRNYDPHNQYSIPKDWGVVGVVYDPRAVGGNISTWQDVLDAGERPGVQGKIRLSGSGWENVGIVMWVRGQDWNTTDQSVIRAAGDRLKDWATRAKPQLGGTEVDPLVNGSIVVSMYDQSQARRAIMQNPALRWVVPAPTSELWVDCYAMPRGAPHTNAAYAFLKHQLTEQAQITDTQSLGYPAALAGLQQKLPPGTDHADLIFGGPGLDLSKLTSFVVNPDTVTVYQEIQTELRALS</sequence>
<comment type="caution">
    <text evidence="5">The sequence shown here is derived from an EMBL/GenBank/DDBJ whole genome shotgun (WGS) entry which is preliminary data.</text>
</comment>
<evidence type="ECO:0000313" key="6">
    <source>
        <dbReference type="Proteomes" id="UP001299970"/>
    </source>
</evidence>
<keyword evidence="6" id="KW-1185">Reference proteome</keyword>
<accession>A0ABS9TT74</accession>
<reference evidence="5 6" key="1">
    <citation type="submission" date="2022-03" db="EMBL/GenBank/DDBJ databases">
        <title>Pseudonocardia alaer sp. nov., a novel actinomycete isolated from reed forest soil.</title>
        <authorList>
            <person name="Wang L."/>
        </authorList>
    </citation>
    <scope>NUCLEOTIDE SEQUENCE [LARGE SCALE GENOMIC DNA]</scope>
    <source>
        <strain evidence="5 6">Y-16303</strain>
    </source>
</reference>
<dbReference type="EMBL" id="JAKXMK010000049">
    <property type="protein sequence ID" value="MCH6171768.1"/>
    <property type="molecule type" value="Genomic_DNA"/>
</dbReference>
<dbReference type="PANTHER" id="PTHR30222:SF17">
    <property type="entry name" value="SPERMIDINE_PUTRESCINE-BINDING PERIPLASMIC PROTEIN"/>
    <property type="match status" value="1"/>
</dbReference>
<dbReference type="PROSITE" id="PS51318">
    <property type="entry name" value="TAT"/>
    <property type="match status" value="1"/>
</dbReference>